<dbReference type="AlphaFoldDB" id="A0A1Y0B3S0"/>
<geneLocation type="mitochondrion" evidence="2"/>
<reference evidence="2" key="1">
    <citation type="submission" date="2017-03" db="EMBL/GenBank/DDBJ databases">
        <title>The mitochondrial genome of the carnivorous plant Utricularia reniformis (Lentibulariaceae): structure, comparative analysis and evolutionary landmarks.</title>
        <authorList>
            <person name="Silva S.R."/>
            <person name="Alvarenga D.O."/>
            <person name="Michael T.P."/>
            <person name="Miranda V.F.O."/>
            <person name="Varani A.M."/>
        </authorList>
    </citation>
    <scope>NUCLEOTIDE SEQUENCE</scope>
</reference>
<dbReference type="EMBL" id="KY774314">
    <property type="protein sequence ID" value="ART31078.1"/>
    <property type="molecule type" value="Genomic_DNA"/>
</dbReference>
<gene>
    <name evidence="1" type="ORF">AEK19_MT0847</name>
    <name evidence="2" type="ORF">AEK19_MT1862</name>
</gene>
<accession>A0A1Y0B3S0</accession>
<evidence type="ECO:0000313" key="1">
    <source>
        <dbReference type="EMBL" id="ART31078.1"/>
    </source>
</evidence>
<proteinExistence type="predicted"/>
<evidence type="ECO:0000313" key="2">
    <source>
        <dbReference type="EMBL" id="ART32033.1"/>
    </source>
</evidence>
<protein>
    <submittedName>
        <fullName evidence="2">Uncharacterized protein</fullName>
    </submittedName>
</protein>
<keyword evidence="2" id="KW-0496">Mitochondrion</keyword>
<sequence length="46" mass="5356">MSVEFKSPFLIFIDRHRKSLPSPSVLQSFFLGSRMTNPRFPAKRMA</sequence>
<name>A0A1Y0B3S0_9LAMI</name>
<organism evidence="2">
    <name type="scientific">Utricularia reniformis</name>
    <dbReference type="NCBI Taxonomy" id="192314"/>
    <lineage>
        <taxon>Eukaryota</taxon>
        <taxon>Viridiplantae</taxon>
        <taxon>Streptophyta</taxon>
        <taxon>Embryophyta</taxon>
        <taxon>Tracheophyta</taxon>
        <taxon>Spermatophyta</taxon>
        <taxon>Magnoliopsida</taxon>
        <taxon>eudicotyledons</taxon>
        <taxon>Gunneridae</taxon>
        <taxon>Pentapetalae</taxon>
        <taxon>asterids</taxon>
        <taxon>lamiids</taxon>
        <taxon>Lamiales</taxon>
        <taxon>Lentibulariaceae</taxon>
        <taxon>Utricularia</taxon>
    </lineage>
</organism>
<dbReference type="EMBL" id="KY774314">
    <property type="protein sequence ID" value="ART32033.1"/>
    <property type="molecule type" value="Genomic_DNA"/>
</dbReference>